<feature type="compositionally biased region" description="Polar residues" evidence="1">
    <location>
        <begin position="118"/>
        <end position="129"/>
    </location>
</feature>
<dbReference type="Proteomes" id="UP001239445">
    <property type="component" value="Unassembled WGS sequence"/>
</dbReference>
<gene>
    <name evidence="2" type="ORF">QBC47DRAFT_61495</name>
</gene>
<organism evidence="2 3">
    <name type="scientific">Echria macrotheca</name>
    <dbReference type="NCBI Taxonomy" id="438768"/>
    <lineage>
        <taxon>Eukaryota</taxon>
        <taxon>Fungi</taxon>
        <taxon>Dikarya</taxon>
        <taxon>Ascomycota</taxon>
        <taxon>Pezizomycotina</taxon>
        <taxon>Sordariomycetes</taxon>
        <taxon>Sordariomycetidae</taxon>
        <taxon>Sordariales</taxon>
        <taxon>Schizotheciaceae</taxon>
        <taxon>Echria</taxon>
    </lineage>
</organism>
<evidence type="ECO:0000313" key="3">
    <source>
        <dbReference type="Proteomes" id="UP001239445"/>
    </source>
</evidence>
<keyword evidence="3" id="KW-1185">Reference proteome</keyword>
<dbReference type="AlphaFoldDB" id="A0AAJ0F8Z8"/>
<proteinExistence type="predicted"/>
<reference evidence="2" key="1">
    <citation type="submission" date="2023-06" db="EMBL/GenBank/DDBJ databases">
        <title>Genome-scale phylogeny and comparative genomics of the fungal order Sordariales.</title>
        <authorList>
            <consortium name="Lawrence Berkeley National Laboratory"/>
            <person name="Hensen N."/>
            <person name="Bonometti L."/>
            <person name="Westerberg I."/>
            <person name="Brannstrom I.O."/>
            <person name="Guillou S."/>
            <person name="Cros-Aarteil S."/>
            <person name="Calhoun S."/>
            <person name="Haridas S."/>
            <person name="Kuo A."/>
            <person name="Mondo S."/>
            <person name="Pangilinan J."/>
            <person name="Riley R."/>
            <person name="Labutti K."/>
            <person name="Andreopoulos B."/>
            <person name="Lipzen A."/>
            <person name="Chen C."/>
            <person name="Yanf M."/>
            <person name="Daum C."/>
            <person name="Ng V."/>
            <person name="Clum A."/>
            <person name="Steindorff A."/>
            <person name="Ohm R."/>
            <person name="Martin F."/>
            <person name="Silar P."/>
            <person name="Natvig D."/>
            <person name="Lalanne C."/>
            <person name="Gautier V."/>
            <person name="Ament-Velasquez S.L."/>
            <person name="Kruys A."/>
            <person name="Hutchinson M.I."/>
            <person name="Powell A.J."/>
            <person name="Barry K."/>
            <person name="Miller A.N."/>
            <person name="Grigoriev I.V."/>
            <person name="Debuchy R."/>
            <person name="Gladieux P."/>
            <person name="Thoren M.H."/>
            <person name="Johannesson H."/>
        </authorList>
    </citation>
    <scope>NUCLEOTIDE SEQUENCE</scope>
    <source>
        <strain evidence="2">PSN4</strain>
    </source>
</reference>
<feature type="compositionally biased region" description="Basic and acidic residues" evidence="1">
    <location>
        <begin position="170"/>
        <end position="182"/>
    </location>
</feature>
<evidence type="ECO:0000313" key="2">
    <source>
        <dbReference type="EMBL" id="KAK1752639.1"/>
    </source>
</evidence>
<feature type="compositionally biased region" description="Basic and acidic residues" evidence="1">
    <location>
        <begin position="199"/>
        <end position="210"/>
    </location>
</feature>
<name>A0AAJ0F8Z8_9PEZI</name>
<protein>
    <submittedName>
        <fullName evidence="2">Uncharacterized protein</fullName>
    </submittedName>
</protein>
<feature type="region of interest" description="Disordered" evidence="1">
    <location>
        <begin position="154"/>
        <end position="219"/>
    </location>
</feature>
<comment type="caution">
    <text evidence="2">The sequence shown here is derived from an EMBL/GenBank/DDBJ whole genome shotgun (WGS) entry which is preliminary data.</text>
</comment>
<feature type="region of interest" description="Disordered" evidence="1">
    <location>
        <begin position="118"/>
        <end position="142"/>
    </location>
</feature>
<evidence type="ECO:0000256" key="1">
    <source>
        <dbReference type="SAM" id="MobiDB-lite"/>
    </source>
</evidence>
<dbReference type="EMBL" id="MU839839">
    <property type="protein sequence ID" value="KAK1752639.1"/>
    <property type="molecule type" value="Genomic_DNA"/>
</dbReference>
<accession>A0AAJ0F8Z8</accession>
<sequence length="248" mass="28144">MNNPANIAVREQRRRSSAFDVEQMNVMKALTAAEYSRRQFVLNFAASKDTQLLVPGQKADAIKEAEEWAVSYLNQNGFSTVTNDFFKYTVDARLWNKLVGPEPDFPFAFMRRAFEPSTPSIDSENTASNAAPRPGSEVFSDGYDIGVTRLDQVLTRESTQPELPPARRPSKLEQRERERTDTLPEQNGQPPARQRSSKKKEPASEGEGKRRSLSTYGFEDLKMTKKLNQDKFPLLVRLGRSFSRRMSG</sequence>